<keyword evidence="2" id="KW-0819">tRNA processing</keyword>
<feature type="domain" description="Archease" evidence="5">
    <location>
        <begin position="3"/>
        <end position="135"/>
    </location>
</feature>
<evidence type="ECO:0000256" key="2">
    <source>
        <dbReference type="ARBA" id="ARBA00022694"/>
    </source>
</evidence>
<dbReference type="SUPFAM" id="SSF69819">
    <property type="entry name" value="MTH1598-like"/>
    <property type="match status" value="1"/>
</dbReference>
<comment type="similarity">
    <text evidence="1">Belongs to the archease family.</text>
</comment>
<evidence type="ECO:0000259" key="5">
    <source>
        <dbReference type="Pfam" id="PF01951"/>
    </source>
</evidence>
<evidence type="ECO:0000256" key="1">
    <source>
        <dbReference type="ARBA" id="ARBA00007963"/>
    </source>
</evidence>
<accession>A0A0W8F1V2</accession>
<name>A0A0W8F1V2_9ZZZZ</name>
<keyword evidence="3" id="KW-0479">Metal-binding</keyword>
<gene>
    <name evidence="6" type="ORF">ASZ90_015784</name>
</gene>
<keyword evidence="4" id="KW-0106">Calcium</keyword>
<evidence type="ECO:0000256" key="3">
    <source>
        <dbReference type="ARBA" id="ARBA00022723"/>
    </source>
</evidence>
<dbReference type="GO" id="GO:0008033">
    <property type="term" value="P:tRNA processing"/>
    <property type="evidence" value="ECO:0007669"/>
    <property type="project" value="UniProtKB-KW"/>
</dbReference>
<evidence type="ECO:0000313" key="6">
    <source>
        <dbReference type="EMBL" id="KUG14562.1"/>
    </source>
</evidence>
<dbReference type="GO" id="GO:0046872">
    <property type="term" value="F:metal ion binding"/>
    <property type="evidence" value="ECO:0007669"/>
    <property type="project" value="UniProtKB-KW"/>
</dbReference>
<protein>
    <submittedName>
        <fullName evidence="6">Archease</fullName>
    </submittedName>
</protein>
<dbReference type="Gene3D" id="3.55.10.10">
    <property type="entry name" value="Archease domain"/>
    <property type="match status" value="1"/>
</dbReference>
<proteinExistence type="inferred from homology"/>
<dbReference type="PANTHER" id="PTHR12682:SF11">
    <property type="entry name" value="PROTEIN ARCHEASE"/>
    <property type="match status" value="1"/>
</dbReference>
<dbReference type="InterPro" id="IPR036820">
    <property type="entry name" value="Archease_dom_sf"/>
</dbReference>
<dbReference type="EMBL" id="LNQE01001642">
    <property type="protein sequence ID" value="KUG14562.1"/>
    <property type="molecule type" value="Genomic_DNA"/>
</dbReference>
<organism evidence="6">
    <name type="scientific">hydrocarbon metagenome</name>
    <dbReference type="NCBI Taxonomy" id="938273"/>
    <lineage>
        <taxon>unclassified sequences</taxon>
        <taxon>metagenomes</taxon>
        <taxon>ecological metagenomes</taxon>
    </lineage>
</organism>
<reference evidence="6" key="1">
    <citation type="journal article" date="2015" name="Proc. Natl. Acad. Sci. U.S.A.">
        <title>Networks of energetic and metabolic interactions define dynamics in microbial communities.</title>
        <authorList>
            <person name="Embree M."/>
            <person name="Liu J.K."/>
            <person name="Al-Bassam M.M."/>
            <person name="Zengler K."/>
        </authorList>
    </citation>
    <scope>NUCLEOTIDE SEQUENCE</scope>
</reference>
<dbReference type="AlphaFoldDB" id="A0A0W8F1V2"/>
<dbReference type="Pfam" id="PF01951">
    <property type="entry name" value="Archease"/>
    <property type="match status" value="1"/>
</dbReference>
<comment type="caution">
    <text evidence="6">The sequence shown here is derived from an EMBL/GenBank/DDBJ whole genome shotgun (WGS) entry which is preliminary data.</text>
</comment>
<dbReference type="InterPro" id="IPR023572">
    <property type="entry name" value="Archease_dom"/>
</dbReference>
<dbReference type="PANTHER" id="PTHR12682">
    <property type="entry name" value="ARCHEASE"/>
    <property type="match status" value="1"/>
</dbReference>
<sequence length="135" mass="15104">MSFEELEHTADVRIRVTSATLEDLFSEAARALMVVMYGEVHTGKMIRRVEIEAPDLESLMQAFLSEVLFVSEVESMVVSGADVRISGTRLSADLSGEPFSRDRHLGGREVKGIAMHGLSLRYDHDTYILEIIFDV</sequence>
<evidence type="ECO:0000256" key="4">
    <source>
        <dbReference type="ARBA" id="ARBA00022837"/>
    </source>
</evidence>
<dbReference type="InterPro" id="IPR002804">
    <property type="entry name" value="Archease"/>
</dbReference>